<name>A0A656JUS4_PSESF</name>
<organism evidence="3 4">
    <name type="scientific">Pseudomonas syringae pv. actinidiae ICMP 19096</name>
    <dbReference type="NCBI Taxonomy" id="1194405"/>
    <lineage>
        <taxon>Bacteria</taxon>
        <taxon>Pseudomonadati</taxon>
        <taxon>Pseudomonadota</taxon>
        <taxon>Gammaproteobacteria</taxon>
        <taxon>Pseudomonadales</taxon>
        <taxon>Pseudomonadaceae</taxon>
        <taxon>Pseudomonas</taxon>
        <taxon>Pseudomonas syringae</taxon>
    </lineage>
</organism>
<evidence type="ECO:0000259" key="2">
    <source>
        <dbReference type="Pfam" id="PF00005"/>
    </source>
</evidence>
<sequence>MSGGQKQRVALARALYGDPKLVVLDEPNSNLDAAGEAALTQAMGELKARGCTVVLVTHRTQSLSQTDCLLVLSEGRMQAFGPTAQVLQALSGQASSGQASTMQAAQPQPRSAPAGLSLSRQYGNQNRQSDV</sequence>
<keyword evidence="3" id="KW-0067">ATP-binding</keyword>
<dbReference type="AlphaFoldDB" id="A0A656JUS4"/>
<feature type="domain" description="ABC transporter" evidence="2">
    <location>
        <begin position="1"/>
        <end position="28"/>
    </location>
</feature>
<proteinExistence type="predicted"/>
<gene>
    <name evidence="3" type="ORF">A245_23514</name>
</gene>
<evidence type="ECO:0000256" key="1">
    <source>
        <dbReference type="SAM" id="MobiDB-lite"/>
    </source>
</evidence>
<dbReference type="PANTHER" id="PTHR43394:SF1">
    <property type="entry name" value="ATP-BINDING CASSETTE SUB-FAMILY B MEMBER 10, MITOCHONDRIAL"/>
    <property type="match status" value="1"/>
</dbReference>
<feature type="compositionally biased region" description="Polar residues" evidence="1">
    <location>
        <begin position="118"/>
        <end position="131"/>
    </location>
</feature>
<dbReference type="Proteomes" id="UP000018849">
    <property type="component" value="Unassembled WGS sequence"/>
</dbReference>
<dbReference type="PANTHER" id="PTHR43394">
    <property type="entry name" value="ATP-DEPENDENT PERMEASE MDL1, MITOCHONDRIAL"/>
    <property type="match status" value="1"/>
</dbReference>
<accession>A0A656JUS4</accession>
<dbReference type="InterPro" id="IPR003439">
    <property type="entry name" value="ABC_transporter-like_ATP-bd"/>
</dbReference>
<dbReference type="SUPFAM" id="SSF52540">
    <property type="entry name" value="P-loop containing nucleoside triphosphate hydrolases"/>
    <property type="match status" value="1"/>
</dbReference>
<reference evidence="3 4" key="1">
    <citation type="journal article" date="2013" name="PLoS Pathog.">
        <title>Genomic analysis of the Kiwifruit pathogen Pseudomonas syringae pv. actinidiae provides insight into the origins of an emergent plant disease.</title>
        <authorList>
            <person name="McCann H.C."/>
            <person name="Rikkerink E.H."/>
            <person name="Bertels F."/>
            <person name="Fiers M."/>
            <person name="Lu A."/>
            <person name="Rees-George J."/>
            <person name="Andersen M.T."/>
            <person name="Gleave A.P."/>
            <person name="Haubold B."/>
            <person name="Wohlers M.W."/>
            <person name="Guttman D.S."/>
            <person name="Wang P.W."/>
            <person name="Straub C."/>
            <person name="Vanneste J.L."/>
            <person name="Rainey P.B."/>
            <person name="Templeton M.D."/>
        </authorList>
    </citation>
    <scope>NUCLEOTIDE SEQUENCE [LARGE SCALE GENOMIC DNA]</scope>
    <source>
        <strain evidence="3 4">ICMP 19096</strain>
    </source>
</reference>
<evidence type="ECO:0000313" key="4">
    <source>
        <dbReference type="Proteomes" id="UP000018849"/>
    </source>
</evidence>
<dbReference type="GO" id="GO:0015421">
    <property type="term" value="F:ABC-type oligopeptide transporter activity"/>
    <property type="evidence" value="ECO:0007669"/>
    <property type="project" value="TreeGrafter"/>
</dbReference>
<dbReference type="Pfam" id="PF00005">
    <property type="entry name" value="ABC_tran"/>
    <property type="match status" value="1"/>
</dbReference>
<keyword evidence="3" id="KW-0547">Nucleotide-binding</keyword>
<feature type="compositionally biased region" description="Low complexity" evidence="1">
    <location>
        <begin position="96"/>
        <end position="114"/>
    </location>
</feature>
<dbReference type="Gene3D" id="3.40.50.300">
    <property type="entry name" value="P-loop containing nucleotide triphosphate hydrolases"/>
    <property type="match status" value="1"/>
</dbReference>
<dbReference type="GO" id="GO:0016887">
    <property type="term" value="F:ATP hydrolysis activity"/>
    <property type="evidence" value="ECO:0007669"/>
    <property type="project" value="InterPro"/>
</dbReference>
<dbReference type="InterPro" id="IPR039421">
    <property type="entry name" value="Type_1_exporter"/>
</dbReference>
<dbReference type="GO" id="GO:0005524">
    <property type="term" value="F:ATP binding"/>
    <property type="evidence" value="ECO:0007669"/>
    <property type="project" value="UniProtKB-KW"/>
</dbReference>
<comment type="caution">
    <text evidence="3">The sequence shown here is derived from an EMBL/GenBank/DDBJ whole genome shotgun (WGS) entry which is preliminary data.</text>
</comment>
<evidence type="ECO:0000313" key="3">
    <source>
        <dbReference type="EMBL" id="EPN55277.1"/>
    </source>
</evidence>
<protein>
    <submittedName>
        <fullName evidence="3">ABC transporter ATP-binding protein</fullName>
    </submittedName>
</protein>
<feature type="region of interest" description="Disordered" evidence="1">
    <location>
        <begin position="96"/>
        <end position="131"/>
    </location>
</feature>
<dbReference type="InterPro" id="IPR027417">
    <property type="entry name" value="P-loop_NTPase"/>
</dbReference>
<dbReference type="EMBL" id="AOKF01002029">
    <property type="protein sequence ID" value="EPN55277.1"/>
    <property type="molecule type" value="Genomic_DNA"/>
</dbReference>